<dbReference type="VEuPathDB" id="CryptoDB:Cvel_22"/>
<gene>
    <name evidence="1" type="ORF">Cvel_22</name>
</gene>
<dbReference type="EMBL" id="CDMZ01004701">
    <property type="protein sequence ID" value="CEM50595.1"/>
    <property type="molecule type" value="Genomic_DNA"/>
</dbReference>
<reference evidence="1" key="1">
    <citation type="submission" date="2014-11" db="EMBL/GenBank/DDBJ databases">
        <authorList>
            <person name="Otto D Thomas"/>
            <person name="Naeem Raeece"/>
        </authorList>
    </citation>
    <scope>NUCLEOTIDE SEQUENCE</scope>
</reference>
<accession>A0A0G4I197</accession>
<proteinExistence type="predicted"/>
<organism evidence="1">
    <name type="scientific">Chromera velia CCMP2878</name>
    <dbReference type="NCBI Taxonomy" id="1169474"/>
    <lineage>
        <taxon>Eukaryota</taxon>
        <taxon>Sar</taxon>
        <taxon>Alveolata</taxon>
        <taxon>Colpodellida</taxon>
        <taxon>Chromeraceae</taxon>
        <taxon>Chromera</taxon>
    </lineage>
</organism>
<name>A0A0G4I197_9ALVE</name>
<protein>
    <submittedName>
        <fullName evidence="1">Uncharacterized protein</fullName>
    </submittedName>
</protein>
<dbReference type="AlphaFoldDB" id="A0A0G4I197"/>
<sequence>MHTQNQNAFLLFHTRTKTATPFFRELHPEWFMHFLQAETMQTHKRDWHRPRKSSIQTCRPPTSIYTLDSSEIHSYVALCSCNISFNPHNLTVRLPHLNHTGLDVSAKEMPAASKINHRLLHYLFHSTPSRSTCTPHSVWSQFCHVLPGTALPLFFSKQRKAIGNPYAGGMRCTLHLRVWSSPSLSPRGGRGRLLLLASVGVLAGGRGNPRARLDSGLPCTLARTVLLEVARVLAPPAPLWSPRLLLLLLLLRGRLLGGTLTVLSVPLISKPTRSPTPSLLASEGSLSAPTLPLSRLDLCISIKGRKPLELLLQSDIVNLSEIQLPPQSRKFRSEGVDKLHTLVVREGIDDHDDFGGICDLSLRVVGIEEEILESLVDLCER</sequence>
<evidence type="ECO:0000313" key="1">
    <source>
        <dbReference type="EMBL" id="CEM50595.1"/>
    </source>
</evidence>